<feature type="transmembrane region" description="Helical" evidence="2">
    <location>
        <begin position="25"/>
        <end position="46"/>
    </location>
</feature>
<keyword evidence="2" id="KW-1133">Transmembrane helix</keyword>
<evidence type="ECO:0000313" key="6">
    <source>
        <dbReference type="Proteomes" id="UP000234181"/>
    </source>
</evidence>
<protein>
    <recommendedName>
        <fullName evidence="7">Secreted protein</fullName>
    </recommendedName>
</protein>
<evidence type="ECO:0000313" key="3">
    <source>
        <dbReference type="EMBL" id="SON90315.1"/>
    </source>
</evidence>
<accession>A0AB38E7N9</accession>
<proteinExistence type="predicted"/>
<name>A0AB38E7N9_XANCH</name>
<dbReference type="EMBL" id="OCYS01000158">
    <property type="protein sequence ID" value="SON93147.1"/>
    <property type="molecule type" value="Genomic_DNA"/>
</dbReference>
<evidence type="ECO:0000313" key="5">
    <source>
        <dbReference type="Proteomes" id="UP000234166"/>
    </source>
</evidence>
<comment type="caution">
    <text evidence="4">The sequence shown here is derived from an EMBL/GenBank/DDBJ whole genome shotgun (WGS) entry which is preliminary data.</text>
</comment>
<sequence>MRFVARPDTTRLSRPWPQPMLRHPFATIVPCLFVCLLLFSAVSVLHGTVREHGHERPISGAGGACGPPLANAA</sequence>
<reference evidence="5 6" key="1">
    <citation type="submission" date="2017-10" db="EMBL/GenBank/DDBJ databases">
        <authorList>
            <person name="Regsiter A."/>
            <person name="William W."/>
        </authorList>
    </citation>
    <scope>NUCLEOTIDE SEQUENCE [LARGE SCALE GENOMIC DNA]</scope>
    <source>
        <strain evidence="3 6">CFBP6984</strain>
        <strain evidence="4 5">CFBP7430</strain>
    </source>
</reference>
<keyword evidence="2" id="KW-0472">Membrane</keyword>
<organism evidence="4 5">
    <name type="scientific">Xanthomonas campestris pv. phaseoli</name>
    <dbReference type="NCBI Taxonomy" id="317013"/>
    <lineage>
        <taxon>Bacteria</taxon>
        <taxon>Pseudomonadati</taxon>
        <taxon>Pseudomonadota</taxon>
        <taxon>Gammaproteobacteria</taxon>
        <taxon>Lysobacterales</taxon>
        <taxon>Lysobacteraceae</taxon>
        <taxon>Xanthomonas</taxon>
    </lineage>
</organism>
<evidence type="ECO:0008006" key="7">
    <source>
        <dbReference type="Google" id="ProtNLM"/>
    </source>
</evidence>
<gene>
    <name evidence="3" type="ORF">XAP6984_990046</name>
    <name evidence="4" type="ORF">XAP7430_980046</name>
</gene>
<keyword evidence="6" id="KW-1185">Reference proteome</keyword>
<dbReference type="Proteomes" id="UP000234181">
    <property type="component" value="Unassembled WGS sequence"/>
</dbReference>
<evidence type="ECO:0000313" key="4">
    <source>
        <dbReference type="EMBL" id="SON93147.1"/>
    </source>
</evidence>
<evidence type="ECO:0000256" key="1">
    <source>
        <dbReference type="SAM" id="MobiDB-lite"/>
    </source>
</evidence>
<feature type="region of interest" description="Disordered" evidence="1">
    <location>
        <begin position="54"/>
        <end position="73"/>
    </location>
</feature>
<dbReference type="AlphaFoldDB" id="A0AB38E7N9"/>
<keyword evidence="2" id="KW-0812">Transmembrane</keyword>
<dbReference type="EMBL" id="OCYT01000160">
    <property type="protein sequence ID" value="SON90315.1"/>
    <property type="molecule type" value="Genomic_DNA"/>
</dbReference>
<dbReference type="Proteomes" id="UP000234166">
    <property type="component" value="Unassembled WGS sequence"/>
</dbReference>
<evidence type="ECO:0000256" key="2">
    <source>
        <dbReference type="SAM" id="Phobius"/>
    </source>
</evidence>